<keyword evidence="1" id="KW-0472">Membrane</keyword>
<dbReference type="RefSeq" id="WP_158032936.1">
    <property type="nucleotide sequence ID" value="NZ_ML708612.1"/>
</dbReference>
<feature type="transmembrane region" description="Helical" evidence="1">
    <location>
        <begin position="22"/>
        <end position="41"/>
    </location>
</feature>
<sequence>MSNQNEIVLDHTGYVGHGSTPAAWACIAIMTVGVLVAVVGFTISVMPMLWVGVAIVVVGLVVGYIMKKMGLGYEGEAKRAAENGGPAH</sequence>
<dbReference type="EMBL" id="SZWF01000003">
    <property type="protein sequence ID" value="KAA9395011.1"/>
    <property type="molecule type" value="Genomic_DNA"/>
</dbReference>
<accession>A0A5J5L212</accession>
<organism evidence="2 3">
    <name type="scientific">Kocuria coralli</name>
    <dbReference type="NCBI Taxonomy" id="1461025"/>
    <lineage>
        <taxon>Bacteria</taxon>
        <taxon>Bacillati</taxon>
        <taxon>Actinomycetota</taxon>
        <taxon>Actinomycetes</taxon>
        <taxon>Micrococcales</taxon>
        <taxon>Micrococcaceae</taxon>
        <taxon>Kocuria</taxon>
    </lineage>
</organism>
<keyword evidence="1" id="KW-0812">Transmembrane</keyword>
<keyword evidence="1" id="KW-1133">Transmembrane helix</keyword>
<evidence type="ECO:0000256" key="1">
    <source>
        <dbReference type="SAM" id="Phobius"/>
    </source>
</evidence>
<evidence type="ECO:0000313" key="2">
    <source>
        <dbReference type="EMBL" id="KAA9395011.1"/>
    </source>
</evidence>
<gene>
    <name evidence="2" type="ORF">FCK90_03630</name>
</gene>
<dbReference type="Pfam" id="PF20447">
    <property type="entry name" value="DUF6704"/>
    <property type="match status" value="1"/>
</dbReference>
<proteinExistence type="predicted"/>
<dbReference type="Proteomes" id="UP000325957">
    <property type="component" value="Unassembled WGS sequence"/>
</dbReference>
<name>A0A5J5L212_9MICC</name>
<dbReference type="OrthoDB" id="3872677at2"/>
<keyword evidence="3" id="KW-1185">Reference proteome</keyword>
<comment type="caution">
    <text evidence="2">The sequence shown here is derived from an EMBL/GenBank/DDBJ whole genome shotgun (WGS) entry which is preliminary data.</text>
</comment>
<feature type="transmembrane region" description="Helical" evidence="1">
    <location>
        <begin position="48"/>
        <end position="66"/>
    </location>
</feature>
<dbReference type="AlphaFoldDB" id="A0A5J5L212"/>
<dbReference type="NCBIfam" id="NF041681">
    <property type="entry name" value="HGxxPAAW"/>
    <property type="match status" value="1"/>
</dbReference>
<protein>
    <submittedName>
        <fullName evidence="2">Uncharacterized protein</fullName>
    </submittedName>
</protein>
<dbReference type="InterPro" id="IPR046550">
    <property type="entry name" value="DUF6704"/>
</dbReference>
<evidence type="ECO:0000313" key="3">
    <source>
        <dbReference type="Proteomes" id="UP000325957"/>
    </source>
</evidence>
<reference evidence="2 3" key="1">
    <citation type="submission" date="2019-05" db="EMBL/GenBank/DDBJ databases">
        <title>Kocuria coralli sp. nov., a novel actinobacterium isolated from coral reef seawater.</title>
        <authorList>
            <person name="Li J."/>
        </authorList>
    </citation>
    <scope>NUCLEOTIDE SEQUENCE [LARGE SCALE GENOMIC DNA]</scope>
    <source>
        <strain evidence="2 3">SCSIO 13007</strain>
    </source>
</reference>